<dbReference type="Gene3D" id="3.30.420.10">
    <property type="entry name" value="Ribonuclease H-like superfamily/Ribonuclease H"/>
    <property type="match status" value="1"/>
</dbReference>
<sequence length="252" mass="28748">MIENWVTSSESLRSTDLQGLSEHTQWLQSSRKGGVGTSGSERCHLHVPGSGHPRQTSRQEDHHIVRNTRVQPTSSSDAIQAQIAPSLEALVSSRTIRRRQAKGHLGSRRPLRVLPLMPTHRRLGLEWCRARGNWTAAKWNQVIFSDKSRFNLSSHDNHVRVRRPRGERLDPAFTLQRHTSPTAGMMVWGAIAYNTRSPLVLIRITMTAQRYVHDILQPHVLPLMQRLPRAFFNKPMLGLTRQVCRKTVSTLF</sequence>
<proteinExistence type="predicted"/>
<protein>
    <submittedName>
        <fullName evidence="3">Transposable element Tcb2 transposase</fullName>
    </submittedName>
</protein>
<comment type="caution">
    <text evidence="3">The sequence shown here is derived from an EMBL/GenBank/DDBJ whole genome shotgun (WGS) entry which is preliminary data.</text>
</comment>
<dbReference type="EMBL" id="BMAU01021243">
    <property type="protein sequence ID" value="GFY04262.1"/>
    <property type="molecule type" value="Genomic_DNA"/>
</dbReference>
<feature type="region of interest" description="Disordered" evidence="1">
    <location>
        <begin position="24"/>
        <end position="61"/>
    </location>
</feature>
<evidence type="ECO:0000259" key="2">
    <source>
        <dbReference type="Pfam" id="PF01498"/>
    </source>
</evidence>
<evidence type="ECO:0000256" key="1">
    <source>
        <dbReference type="SAM" id="MobiDB-lite"/>
    </source>
</evidence>
<organism evidence="3 4">
    <name type="scientific">Trichonephila clavipes</name>
    <name type="common">Golden silk orbweaver</name>
    <name type="synonym">Nephila clavipes</name>
    <dbReference type="NCBI Taxonomy" id="2585209"/>
    <lineage>
        <taxon>Eukaryota</taxon>
        <taxon>Metazoa</taxon>
        <taxon>Ecdysozoa</taxon>
        <taxon>Arthropoda</taxon>
        <taxon>Chelicerata</taxon>
        <taxon>Arachnida</taxon>
        <taxon>Araneae</taxon>
        <taxon>Araneomorphae</taxon>
        <taxon>Entelegynae</taxon>
        <taxon>Araneoidea</taxon>
        <taxon>Nephilidae</taxon>
        <taxon>Trichonephila</taxon>
    </lineage>
</organism>
<dbReference type="AlphaFoldDB" id="A0A8X6RYJ2"/>
<dbReference type="Pfam" id="PF01498">
    <property type="entry name" value="HTH_Tnp_Tc3_2"/>
    <property type="match status" value="1"/>
</dbReference>
<gene>
    <name evidence="3" type="ORF">TNCV_1200401</name>
</gene>
<accession>A0A8X6RYJ2</accession>
<name>A0A8X6RYJ2_TRICX</name>
<keyword evidence="4" id="KW-1185">Reference proteome</keyword>
<dbReference type="GO" id="GO:0015074">
    <property type="term" value="P:DNA integration"/>
    <property type="evidence" value="ECO:0007669"/>
    <property type="project" value="InterPro"/>
</dbReference>
<dbReference type="Proteomes" id="UP000887159">
    <property type="component" value="Unassembled WGS sequence"/>
</dbReference>
<feature type="domain" description="Transposase Tc1-like" evidence="2">
    <location>
        <begin position="63"/>
        <end position="130"/>
    </location>
</feature>
<dbReference type="GO" id="GO:0006313">
    <property type="term" value="P:DNA transposition"/>
    <property type="evidence" value="ECO:0007669"/>
    <property type="project" value="InterPro"/>
</dbReference>
<dbReference type="InterPro" id="IPR036397">
    <property type="entry name" value="RNaseH_sf"/>
</dbReference>
<dbReference type="GO" id="GO:0003677">
    <property type="term" value="F:DNA binding"/>
    <property type="evidence" value="ECO:0007669"/>
    <property type="project" value="InterPro"/>
</dbReference>
<evidence type="ECO:0000313" key="4">
    <source>
        <dbReference type="Proteomes" id="UP000887159"/>
    </source>
</evidence>
<evidence type="ECO:0000313" key="3">
    <source>
        <dbReference type="EMBL" id="GFY04262.1"/>
    </source>
</evidence>
<reference evidence="3" key="1">
    <citation type="submission" date="2020-08" db="EMBL/GenBank/DDBJ databases">
        <title>Multicomponent nature underlies the extraordinary mechanical properties of spider dragline silk.</title>
        <authorList>
            <person name="Kono N."/>
            <person name="Nakamura H."/>
            <person name="Mori M."/>
            <person name="Yoshida Y."/>
            <person name="Ohtoshi R."/>
            <person name="Malay A.D."/>
            <person name="Moran D.A.P."/>
            <person name="Tomita M."/>
            <person name="Numata K."/>
            <person name="Arakawa K."/>
        </authorList>
    </citation>
    <scope>NUCLEOTIDE SEQUENCE</scope>
</reference>
<dbReference type="InterPro" id="IPR002492">
    <property type="entry name" value="Transposase_Tc1-like"/>
</dbReference>